<evidence type="ECO:0000256" key="2">
    <source>
        <dbReference type="ARBA" id="ARBA00023121"/>
    </source>
</evidence>
<comment type="similarity">
    <text evidence="1">Belongs to the ACBP family.</text>
</comment>
<dbReference type="EMBL" id="BFEA01000203">
    <property type="protein sequence ID" value="GBG74468.1"/>
    <property type="molecule type" value="Genomic_DNA"/>
</dbReference>
<name>A0A388KWT3_CHABU</name>
<keyword evidence="2" id="KW-0446">Lipid-binding</keyword>
<dbReference type="OrthoDB" id="346910at2759"/>
<dbReference type="Gene3D" id="1.20.80.10">
    <property type="match status" value="1"/>
</dbReference>
<organism evidence="4 5">
    <name type="scientific">Chara braunii</name>
    <name type="common">Braun's stonewort</name>
    <dbReference type="NCBI Taxonomy" id="69332"/>
    <lineage>
        <taxon>Eukaryota</taxon>
        <taxon>Viridiplantae</taxon>
        <taxon>Streptophyta</taxon>
        <taxon>Charophyceae</taxon>
        <taxon>Charales</taxon>
        <taxon>Characeae</taxon>
        <taxon>Chara</taxon>
    </lineage>
</organism>
<dbReference type="GO" id="GO:0000062">
    <property type="term" value="F:fatty-acyl-CoA binding"/>
    <property type="evidence" value="ECO:0007669"/>
    <property type="project" value="EnsemblPlants"/>
</dbReference>
<evidence type="ECO:0000313" key="5">
    <source>
        <dbReference type="Proteomes" id="UP000265515"/>
    </source>
</evidence>
<protein>
    <recommendedName>
        <fullName evidence="3">ACB domain-containing protein</fullName>
    </recommendedName>
</protein>
<gene>
    <name evidence="4" type="ORF">CBR_g18879</name>
</gene>
<dbReference type="STRING" id="69332.A0A388KWT3"/>
<reference evidence="4 5" key="1">
    <citation type="journal article" date="2018" name="Cell">
        <title>The Chara Genome: Secondary Complexity and Implications for Plant Terrestrialization.</title>
        <authorList>
            <person name="Nishiyama T."/>
            <person name="Sakayama H."/>
            <person name="Vries J.D."/>
            <person name="Buschmann H."/>
            <person name="Saint-Marcoux D."/>
            <person name="Ullrich K.K."/>
            <person name="Haas F.B."/>
            <person name="Vanderstraeten L."/>
            <person name="Becker D."/>
            <person name="Lang D."/>
            <person name="Vosolsobe S."/>
            <person name="Rombauts S."/>
            <person name="Wilhelmsson P.K.I."/>
            <person name="Janitza P."/>
            <person name="Kern R."/>
            <person name="Heyl A."/>
            <person name="Rumpler F."/>
            <person name="Villalobos L.I.A.C."/>
            <person name="Clay J.M."/>
            <person name="Skokan R."/>
            <person name="Toyoda A."/>
            <person name="Suzuki Y."/>
            <person name="Kagoshima H."/>
            <person name="Schijlen E."/>
            <person name="Tajeshwar N."/>
            <person name="Catarino B."/>
            <person name="Hetherington A.J."/>
            <person name="Saltykova A."/>
            <person name="Bonnot C."/>
            <person name="Breuninger H."/>
            <person name="Symeonidi A."/>
            <person name="Radhakrishnan G.V."/>
            <person name="Van Nieuwerburgh F."/>
            <person name="Deforce D."/>
            <person name="Chang C."/>
            <person name="Karol K.G."/>
            <person name="Hedrich R."/>
            <person name="Ulvskov P."/>
            <person name="Glockner G."/>
            <person name="Delwiche C.F."/>
            <person name="Petrasek J."/>
            <person name="Van de Peer Y."/>
            <person name="Friml J."/>
            <person name="Beilby M."/>
            <person name="Dolan L."/>
            <person name="Kohara Y."/>
            <person name="Sugano S."/>
            <person name="Fujiyama A."/>
            <person name="Delaux P.-M."/>
            <person name="Quint M."/>
            <person name="TheiBen G."/>
            <person name="Hagemann M."/>
            <person name="Harholt J."/>
            <person name="Dunand C."/>
            <person name="Zachgo S."/>
            <person name="Langdale J."/>
            <person name="Maumus F."/>
            <person name="Straeten D.V.D."/>
            <person name="Gould S.B."/>
            <person name="Rensing S.A."/>
        </authorList>
    </citation>
    <scope>NUCLEOTIDE SEQUENCE [LARGE SCALE GENOMIC DNA]</scope>
    <source>
        <strain evidence="4 5">S276</strain>
    </source>
</reference>
<proteinExistence type="inferred from homology"/>
<evidence type="ECO:0000256" key="1">
    <source>
        <dbReference type="ARBA" id="ARBA00005567"/>
    </source>
</evidence>
<evidence type="ECO:0000313" key="4">
    <source>
        <dbReference type="EMBL" id="GBG74468.1"/>
    </source>
</evidence>
<dbReference type="GO" id="GO:0005829">
    <property type="term" value="C:cytosol"/>
    <property type="evidence" value="ECO:0007669"/>
    <property type="project" value="EnsemblPlants"/>
</dbReference>
<keyword evidence="5" id="KW-1185">Reference proteome</keyword>
<dbReference type="GO" id="GO:0050826">
    <property type="term" value="P:response to freezing"/>
    <property type="evidence" value="ECO:0007669"/>
    <property type="project" value="EnsemblPlants"/>
</dbReference>
<dbReference type="OMA" id="RYKFEAW"/>
<dbReference type="GO" id="GO:0006631">
    <property type="term" value="P:fatty acid metabolic process"/>
    <property type="evidence" value="ECO:0007669"/>
    <property type="project" value="TreeGrafter"/>
</dbReference>
<dbReference type="InterPro" id="IPR000582">
    <property type="entry name" value="Acyl-CoA-binding_protein"/>
</dbReference>
<dbReference type="Proteomes" id="UP000265515">
    <property type="component" value="Unassembled WGS sequence"/>
</dbReference>
<dbReference type="PANTHER" id="PTHR23310">
    <property type="entry name" value="ACYL-COA-BINDING PROTEIN, ACBP"/>
    <property type="match status" value="1"/>
</dbReference>
<dbReference type="PANTHER" id="PTHR23310:SF62">
    <property type="entry name" value="ACYL-COA BINDING PROTEIN 1, ISOFORM A"/>
    <property type="match status" value="1"/>
</dbReference>
<dbReference type="PRINTS" id="PR00689">
    <property type="entry name" value="ACOABINDINGP"/>
</dbReference>
<dbReference type="AlphaFoldDB" id="A0A388KWT3"/>
<dbReference type="PROSITE" id="PS51228">
    <property type="entry name" value="ACB_2"/>
    <property type="match status" value="1"/>
</dbReference>
<dbReference type="GO" id="GO:0001666">
    <property type="term" value="P:response to hypoxia"/>
    <property type="evidence" value="ECO:0007669"/>
    <property type="project" value="EnsemblPlants"/>
</dbReference>
<dbReference type="SUPFAM" id="SSF47027">
    <property type="entry name" value="Acyl-CoA binding protein"/>
    <property type="match status" value="1"/>
</dbReference>
<dbReference type="GO" id="GO:0031210">
    <property type="term" value="F:phosphatidylcholine binding"/>
    <property type="evidence" value="ECO:0007669"/>
    <property type="project" value="EnsemblPlants"/>
</dbReference>
<dbReference type="Gramene" id="GBG74468">
    <property type="protein sequence ID" value="GBG74468"/>
    <property type="gene ID" value="CBR_g18879"/>
</dbReference>
<evidence type="ECO:0000259" key="3">
    <source>
        <dbReference type="PROSITE" id="PS51228"/>
    </source>
</evidence>
<dbReference type="GO" id="GO:0006869">
    <property type="term" value="P:lipid transport"/>
    <property type="evidence" value="ECO:0007669"/>
    <property type="project" value="EnsemblPlants"/>
</dbReference>
<comment type="caution">
    <text evidence="4">The sequence shown here is derived from an EMBL/GenBank/DDBJ whole genome shotgun (WGS) entry which is preliminary data.</text>
</comment>
<dbReference type="InterPro" id="IPR014352">
    <property type="entry name" value="FERM/acyl-CoA-bd_prot_sf"/>
</dbReference>
<accession>A0A388KWT3</accession>
<feature type="domain" description="ACB" evidence="3">
    <location>
        <begin position="1"/>
        <end position="82"/>
    </location>
</feature>
<dbReference type="Pfam" id="PF00887">
    <property type="entry name" value="ACBP"/>
    <property type="match status" value="1"/>
</dbReference>
<dbReference type="InterPro" id="IPR035984">
    <property type="entry name" value="Acyl-CoA-binding_sf"/>
</dbReference>
<sequence length="82" mass="9550">MEEEFERAAKEATQLPSCSDLDKLILYGLFKQAKQGDVNTSRPGMFDQKGRYKWDAWKKNEGMSQETARQNYIMKVKQLKEG</sequence>